<keyword evidence="5 8" id="KW-0812">Transmembrane</keyword>
<dbReference type="RefSeq" id="WP_103728485.1">
    <property type="nucleotide sequence ID" value="NZ_FXUI01000001.1"/>
</dbReference>
<keyword evidence="6 8" id="KW-1133">Transmembrane helix</keyword>
<evidence type="ECO:0000259" key="10">
    <source>
        <dbReference type="Pfam" id="PF04138"/>
    </source>
</evidence>
<dbReference type="InterPro" id="IPR039528">
    <property type="entry name" value="DPM1-like"/>
</dbReference>
<comment type="caution">
    <text evidence="11">The sequence shown here is derived from an EMBL/GenBank/DDBJ whole genome shotgun (WGS) entry which is preliminary data.</text>
</comment>
<keyword evidence="4" id="KW-0808">Transferase</keyword>
<evidence type="ECO:0000313" key="11">
    <source>
        <dbReference type="EMBL" id="SMP53115.1"/>
    </source>
</evidence>
<evidence type="ECO:0000313" key="12">
    <source>
        <dbReference type="Proteomes" id="UP001157910"/>
    </source>
</evidence>
<evidence type="ECO:0000256" key="2">
    <source>
        <dbReference type="ARBA" id="ARBA00006739"/>
    </source>
</evidence>
<dbReference type="EMBL" id="FXUI01000001">
    <property type="protein sequence ID" value="SMP53115.1"/>
    <property type="molecule type" value="Genomic_DNA"/>
</dbReference>
<keyword evidence="7 8" id="KW-0472">Membrane</keyword>
<gene>
    <name evidence="11" type="ORF">SAMN06296065_101371</name>
</gene>
<dbReference type="SUPFAM" id="SSF53448">
    <property type="entry name" value="Nucleotide-diphospho-sugar transferases"/>
    <property type="match status" value="1"/>
</dbReference>
<feature type="transmembrane region" description="Helical" evidence="8">
    <location>
        <begin position="263"/>
        <end position="284"/>
    </location>
</feature>
<keyword evidence="3 11" id="KW-0328">Glycosyltransferase</keyword>
<evidence type="ECO:0000256" key="4">
    <source>
        <dbReference type="ARBA" id="ARBA00022679"/>
    </source>
</evidence>
<organism evidence="11 12">
    <name type="scientific">Novosphingobium panipatense</name>
    <dbReference type="NCBI Taxonomy" id="428991"/>
    <lineage>
        <taxon>Bacteria</taxon>
        <taxon>Pseudomonadati</taxon>
        <taxon>Pseudomonadota</taxon>
        <taxon>Alphaproteobacteria</taxon>
        <taxon>Sphingomonadales</taxon>
        <taxon>Sphingomonadaceae</taxon>
        <taxon>Novosphingobium</taxon>
    </lineage>
</organism>
<comment type="subcellular location">
    <subcellularLocation>
        <location evidence="1">Membrane</location>
        <topology evidence="1">Multi-pass membrane protein</topology>
    </subcellularLocation>
</comment>
<dbReference type="InterPro" id="IPR007267">
    <property type="entry name" value="GtrA_DPMS_TM"/>
</dbReference>
<dbReference type="InterPro" id="IPR001173">
    <property type="entry name" value="Glyco_trans_2-like"/>
</dbReference>
<evidence type="ECO:0000256" key="7">
    <source>
        <dbReference type="ARBA" id="ARBA00023136"/>
    </source>
</evidence>
<dbReference type="CDD" id="cd06442">
    <property type="entry name" value="DPM1_like"/>
    <property type="match status" value="1"/>
</dbReference>
<dbReference type="InterPro" id="IPR029044">
    <property type="entry name" value="Nucleotide-diphossugar_trans"/>
</dbReference>
<dbReference type="PANTHER" id="PTHR43398">
    <property type="entry name" value="DOLICHOL-PHOSPHATE MANNOSYLTRANSFERASE SUBUNIT 1"/>
    <property type="match status" value="1"/>
</dbReference>
<evidence type="ECO:0000259" key="9">
    <source>
        <dbReference type="Pfam" id="PF00535"/>
    </source>
</evidence>
<proteinExistence type="inferred from homology"/>
<feature type="transmembrane region" description="Helical" evidence="8">
    <location>
        <begin position="369"/>
        <end position="389"/>
    </location>
</feature>
<sequence length="398" mass="43146">MNISSSDLAQAAEAAAEAVSPPAKPLELAVVLPTYNERKNIATMVARLDKALAGVAWEAIYVDDNSPDGTADEARRLSLVDPRVRCIQRIGRRGLASAAIEGMCATAAPVVAVMDADHQHDPELLPQMLQAITSGEYDLAYASRFAEGASTDAWGRPDRVKASGLANRIANKVTGVELTDPMSGFFMLRARTLRADAHRLSGVGFKILLDILATVETPLRVKEFPLNFAARAEGESKLDQTVVFEFLVGLYDKWLGRIIPTRFALFGTVGAMGVVVQLAVLWIMLHIVFGERFVYGNWSESTTFNISNTIAALVAMTFNFVLNNELTYSDKRLRGFGPLMRGWAQFALTCSLGLLTNIGSAAVLKTIGVHDVLAVVTGVLLASVFNFALSSKFVWGKY</sequence>
<accession>A0ABY1Q1L5</accession>
<comment type="similarity">
    <text evidence="2">Belongs to the glycosyltransferase 2 family.</text>
</comment>
<evidence type="ECO:0000256" key="8">
    <source>
        <dbReference type="SAM" id="Phobius"/>
    </source>
</evidence>
<dbReference type="Proteomes" id="UP001157910">
    <property type="component" value="Unassembled WGS sequence"/>
</dbReference>
<reference evidence="11 12" key="1">
    <citation type="submission" date="2017-05" db="EMBL/GenBank/DDBJ databases">
        <authorList>
            <person name="Varghese N."/>
            <person name="Submissions S."/>
        </authorList>
    </citation>
    <scope>NUCLEOTIDE SEQUENCE [LARGE SCALE GENOMIC DNA]</scope>
    <source>
        <strain evidence="11 12">SM16</strain>
    </source>
</reference>
<name>A0ABY1Q1L5_9SPHN</name>
<feature type="transmembrane region" description="Helical" evidence="8">
    <location>
        <begin position="343"/>
        <end position="363"/>
    </location>
</feature>
<dbReference type="Pfam" id="PF04138">
    <property type="entry name" value="GtrA_DPMS_TM"/>
    <property type="match status" value="1"/>
</dbReference>
<dbReference type="Pfam" id="PF00535">
    <property type="entry name" value="Glycos_transf_2"/>
    <property type="match status" value="1"/>
</dbReference>
<evidence type="ECO:0000256" key="5">
    <source>
        <dbReference type="ARBA" id="ARBA00022692"/>
    </source>
</evidence>
<evidence type="ECO:0000256" key="1">
    <source>
        <dbReference type="ARBA" id="ARBA00004141"/>
    </source>
</evidence>
<evidence type="ECO:0000256" key="6">
    <source>
        <dbReference type="ARBA" id="ARBA00022989"/>
    </source>
</evidence>
<feature type="domain" description="GtrA/DPMS transmembrane" evidence="10">
    <location>
        <begin position="266"/>
        <end position="395"/>
    </location>
</feature>
<dbReference type="Gene3D" id="3.90.550.10">
    <property type="entry name" value="Spore Coat Polysaccharide Biosynthesis Protein SpsA, Chain A"/>
    <property type="match status" value="1"/>
</dbReference>
<feature type="transmembrane region" description="Helical" evidence="8">
    <location>
        <begin position="304"/>
        <end position="322"/>
    </location>
</feature>
<dbReference type="GO" id="GO:0016757">
    <property type="term" value="F:glycosyltransferase activity"/>
    <property type="evidence" value="ECO:0007669"/>
    <property type="project" value="UniProtKB-KW"/>
</dbReference>
<keyword evidence="12" id="KW-1185">Reference proteome</keyword>
<protein>
    <submittedName>
        <fullName evidence="11">Dolichol-phosphate mannosyltransferase</fullName>
    </submittedName>
</protein>
<dbReference type="PANTHER" id="PTHR43398:SF1">
    <property type="entry name" value="DOLICHOL-PHOSPHATE MANNOSYLTRANSFERASE SUBUNIT 1"/>
    <property type="match status" value="1"/>
</dbReference>
<evidence type="ECO:0000256" key="3">
    <source>
        <dbReference type="ARBA" id="ARBA00022676"/>
    </source>
</evidence>
<feature type="domain" description="Glycosyltransferase 2-like" evidence="9">
    <location>
        <begin position="30"/>
        <end position="191"/>
    </location>
</feature>